<reference evidence="3 4" key="1">
    <citation type="journal article" date="2013" name="Int. J. Syst. Evol. Microbiol.">
        <title>Roseomonas aerophila sp. nov., isolated from air.</title>
        <authorList>
            <person name="Kim S.J."/>
            <person name="Weon H.Y."/>
            <person name="Ahn J.H."/>
            <person name="Hong S.B."/>
            <person name="Seok S.J."/>
            <person name="Whang K.S."/>
            <person name="Kwon S.W."/>
        </authorList>
    </citation>
    <scope>NUCLEOTIDE SEQUENCE [LARGE SCALE GENOMIC DNA]</scope>
    <source>
        <strain evidence="3 4">NBRC 108923</strain>
    </source>
</reference>
<sequence>MRTRCRHQVWLPAGLFLLSATTALAQPTPETARPRSLGELAAICGTPAGQARQVEALAFCHGYLLGVGDFHAAVFPASARPGPLFCPPTPAPSLMQVTDSLVAWAQANPQYAADRAIDGVARWAKATYPCPPQPAAPPARGGRRNP</sequence>
<dbReference type="EMBL" id="JACTVA010000001">
    <property type="protein sequence ID" value="MBC9205225.1"/>
    <property type="molecule type" value="Genomic_DNA"/>
</dbReference>
<dbReference type="Pfam" id="PF18602">
    <property type="entry name" value="Rap1a"/>
    <property type="match status" value="1"/>
</dbReference>
<feature type="chain" id="PRO_5045911273" description="Rap1a immunity protein domain-containing protein" evidence="1">
    <location>
        <begin position="26"/>
        <end position="146"/>
    </location>
</feature>
<evidence type="ECO:0000313" key="3">
    <source>
        <dbReference type="EMBL" id="MBC9205225.1"/>
    </source>
</evidence>
<keyword evidence="4" id="KW-1185">Reference proteome</keyword>
<evidence type="ECO:0000259" key="2">
    <source>
        <dbReference type="Pfam" id="PF18602"/>
    </source>
</evidence>
<comment type="caution">
    <text evidence="3">The sequence shown here is derived from an EMBL/GenBank/DDBJ whole genome shotgun (WGS) entry which is preliminary data.</text>
</comment>
<name>A0ABR7RGJ8_9PROT</name>
<protein>
    <recommendedName>
        <fullName evidence="2">Rap1a immunity protein domain-containing protein</fullName>
    </recommendedName>
</protein>
<proteinExistence type="predicted"/>
<feature type="signal peptide" evidence="1">
    <location>
        <begin position="1"/>
        <end position="25"/>
    </location>
</feature>
<evidence type="ECO:0000256" key="1">
    <source>
        <dbReference type="SAM" id="SignalP"/>
    </source>
</evidence>
<keyword evidence="1" id="KW-0732">Signal</keyword>
<gene>
    <name evidence="3" type="ORF">IBL26_00140</name>
</gene>
<accession>A0ABR7RGJ8</accession>
<organism evidence="3 4">
    <name type="scientific">Teichococcus aerophilus</name>
    <dbReference type="NCBI Taxonomy" id="1224513"/>
    <lineage>
        <taxon>Bacteria</taxon>
        <taxon>Pseudomonadati</taxon>
        <taxon>Pseudomonadota</taxon>
        <taxon>Alphaproteobacteria</taxon>
        <taxon>Acetobacterales</taxon>
        <taxon>Roseomonadaceae</taxon>
        <taxon>Roseomonas</taxon>
    </lineage>
</organism>
<dbReference type="RefSeq" id="WP_187782411.1">
    <property type="nucleotide sequence ID" value="NZ_JACTVA010000001.1"/>
</dbReference>
<dbReference type="Proteomes" id="UP000626026">
    <property type="component" value="Unassembled WGS sequence"/>
</dbReference>
<evidence type="ECO:0000313" key="4">
    <source>
        <dbReference type="Proteomes" id="UP000626026"/>
    </source>
</evidence>
<feature type="domain" description="Rap1a immunity protein" evidence="2">
    <location>
        <begin position="38"/>
        <end position="130"/>
    </location>
</feature>
<dbReference type="InterPro" id="IPR041238">
    <property type="entry name" value="Rap1a"/>
</dbReference>